<gene>
    <name evidence="2" type="ORF">PAXINDRAFT_17618</name>
</gene>
<dbReference type="Proteomes" id="UP000053647">
    <property type="component" value="Unassembled WGS sequence"/>
</dbReference>
<proteinExistence type="predicted"/>
<name>A0A0C9TN76_PAXIN</name>
<reference evidence="3" key="2">
    <citation type="submission" date="2015-01" db="EMBL/GenBank/DDBJ databases">
        <title>Evolutionary Origins and Diversification of the Mycorrhizal Mutualists.</title>
        <authorList>
            <consortium name="DOE Joint Genome Institute"/>
            <consortium name="Mycorrhizal Genomics Consortium"/>
            <person name="Kohler A."/>
            <person name="Kuo A."/>
            <person name="Nagy L.G."/>
            <person name="Floudas D."/>
            <person name="Copeland A."/>
            <person name="Barry K.W."/>
            <person name="Cichocki N."/>
            <person name="Veneault-Fourrey C."/>
            <person name="LaButti K."/>
            <person name="Lindquist E.A."/>
            <person name="Lipzen A."/>
            <person name="Lundell T."/>
            <person name="Morin E."/>
            <person name="Murat C."/>
            <person name="Riley R."/>
            <person name="Ohm R."/>
            <person name="Sun H."/>
            <person name="Tunlid A."/>
            <person name="Henrissat B."/>
            <person name="Grigoriev I.V."/>
            <person name="Hibbett D.S."/>
            <person name="Martin F."/>
        </authorList>
    </citation>
    <scope>NUCLEOTIDE SEQUENCE [LARGE SCALE GENOMIC DNA]</scope>
    <source>
        <strain evidence="3">ATCC 200175</strain>
    </source>
</reference>
<feature type="compositionally biased region" description="Polar residues" evidence="1">
    <location>
        <begin position="71"/>
        <end position="81"/>
    </location>
</feature>
<accession>A0A0C9TN76</accession>
<protein>
    <submittedName>
        <fullName evidence="2">Uncharacterized protein</fullName>
    </submittedName>
</protein>
<keyword evidence="3" id="KW-1185">Reference proteome</keyword>
<feature type="region of interest" description="Disordered" evidence="1">
    <location>
        <begin position="15"/>
        <end position="81"/>
    </location>
</feature>
<feature type="compositionally biased region" description="Basic and acidic residues" evidence="1">
    <location>
        <begin position="15"/>
        <end position="28"/>
    </location>
</feature>
<dbReference type="AlphaFoldDB" id="A0A0C9TN76"/>
<dbReference type="EMBL" id="KN819480">
    <property type="protein sequence ID" value="KIJ09282.1"/>
    <property type="molecule type" value="Genomic_DNA"/>
</dbReference>
<sequence length="81" mass="8496">MAEAEMYLLENAIKELRSRGHDSHDRQGPHLSPGSSTAEAGPSGFKSTVVAPSSQAQPVSSNDPSRPHPSSPVQSVSDSID</sequence>
<evidence type="ECO:0000256" key="1">
    <source>
        <dbReference type="SAM" id="MobiDB-lite"/>
    </source>
</evidence>
<dbReference type="HOGENOM" id="CLU_2574542_0_0_1"/>
<feature type="compositionally biased region" description="Polar residues" evidence="1">
    <location>
        <begin position="50"/>
        <end position="64"/>
    </location>
</feature>
<reference evidence="2 3" key="1">
    <citation type="submission" date="2014-06" db="EMBL/GenBank/DDBJ databases">
        <authorList>
            <consortium name="DOE Joint Genome Institute"/>
            <person name="Kuo A."/>
            <person name="Kohler A."/>
            <person name="Nagy L.G."/>
            <person name="Floudas D."/>
            <person name="Copeland A."/>
            <person name="Barry K.W."/>
            <person name="Cichocki N."/>
            <person name="Veneault-Fourrey C."/>
            <person name="LaButti K."/>
            <person name="Lindquist E.A."/>
            <person name="Lipzen A."/>
            <person name="Lundell T."/>
            <person name="Morin E."/>
            <person name="Murat C."/>
            <person name="Sun H."/>
            <person name="Tunlid A."/>
            <person name="Henrissat B."/>
            <person name="Grigoriev I.V."/>
            <person name="Hibbett D.S."/>
            <person name="Martin F."/>
            <person name="Nordberg H.P."/>
            <person name="Cantor M.N."/>
            <person name="Hua S.X."/>
        </authorList>
    </citation>
    <scope>NUCLEOTIDE SEQUENCE [LARGE SCALE GENOMIC DNA]</scope>
    <source>
        <strain evidence="2 3">ATCC 200175</strain>
    </source>
</reference>
<organism evidence="2 3">
    <name type="scientific">Paxillus involutus ATCC 200175</name>
    <dbReference type="NCBI Taxonomy" id="664439"/>
    <lineage>
        <taxon>Eukaryota</taxon>
        <taxon>Fungi</taxon>
        <taxon>Dikarya</taxon>
        <taxon>Basidiomycota</taxon>
        <taxon>Agaricomycotina</taxon>
        <taxon>Agaricomycetes</taxon>
        <taxon>Agaricomycetidae</taxon>
        <taxon>Boletales</taxon>
        <taxon>Paxilineae</taxon>
        <taxon>Paxillaceae</taxon>
        <taxon>Paxillus</taxon>
    </lineage>
</organism>
<evidence type="ECO:0000313" key="2">
    <source>
        <dbReference type="EMBL" id="KIJ09282.1"/>
    </source>
</evidence>
<evidence type="ECO:0000313" key="3">
    <source>
        <dbReference type="Proteomes" id="UP000053647"/>
    </source>
</evidence>